<evidence type="ECO:0000259" key="1">
    <source>
        <dbReference type="Pfam" id="PF01261"/>
    </source>
</evidence>
<dbReference type="PANTHER" id="PTHR12110:SF41">
    <property type="entry name" value="INOSOSE DEHYDRATASE"/>
    <property type="match status" value="1"/>
</dbReference>
<organism evidence="2 3">
    <name type="scientific">Paenibacillus glycanilyticus</name>
    <dbReference type="NCBI Taxonomy" id="126569"/>
    <lineage>
        <taxon>Bacteria</taxon>
        <taxon>Bacillati</taxon>
        <taxon>Bacillota</taxon>
        <taxon>Bacilli</taxon>
        <taxon>Bacillales</taxon>
        <taxon>Paenibacillaceae</taxon>
        <taxon>Paenibacillus</taxon>
    </lineage>
</organism>
<dbReference type="RefSeq" id="WP_317980208.1">
    <property type="nucleotide sequence ID" value="NZ_BTCL01000007.1"/>
</dbReference>
<dbReference type="InterPro" id="IPR050312">
    <property type="entry name" value="IolE/XylAMocC-like"/>
</dbReference>
<name>A0ABQ6NK83_9BACL</name>
<gene>
    <name evidence="2" type="ORF">PghCCS26_26130</name>
</gene>
<dbReference type="InterPro" id="IPR013022">
    <property type="entry name" value="Xyl_isomerase-like_TIM-brl"/>
</dbReference>
<dbReference type="PANTHER" id="PTHR12110">
    <property type="entry name" value="HYDROXYPYRUVATE ISOMERASE"/>
    <property type="match status" value="1"/>
</dbReference>
<protein>
    <submittedName>
        <fullName evidence="2">Xylose isomerase</fullName>
    </submittedName>
</protein>
<evidence type="ECO:0000313" key="3">
    <source>
        <dbReference type="Proteomes" id="UP001285921"/>
    </source>
</evidence>
<reference evidence="2 3" key="1">
    <citation type="submission" date="2023-05" db="EMBL/GenBank/DDBJ databases">
        <title>Draft genome of Paenibacillus sp. CCS26.</title>
        <authorList>
            <person name="Akita H."/>
            <person name="Shinto Y."/>
            <person name="Kimura Z."/>
        </authorList>
    </citation>
    <scope>NUCLEOTIDE SEQUENCE [LARGE SCALE GENOMIC DNA]</scope>
    <source>
        <strain evidence="2 3">CCS26</strain>
    </source>
</reference>
<keyword evidence="3" id="KW-1185">Reference proteome</keyword>
<feature type="domain" description="Xylose isomerase-like TIM barrel" evidence="1">
    <location>
        <begin position="39"/>
        <end position="239"/>
    </location>
</feature>
<dbReference type="Gene3D" id="3.20.20.150">
    <property type="entry name" value="Divalent-metal-dependent TIM barrel enzymes"/>
    <property type="match status" value="1"/>
</dbReference>
<comment type="caution">
    <text evidence="2">The sequence shown here is derived from an EMBL/GenBank/DDBJ whole genome shotgun (WGS) entry which is preliminary data.</text>
</comment>
<keyword evidence="2" id="KW-0413">Isomerase</keyword>
<dbReference type="Proteomes" id="UP001285921">
    <property type="component" value="Unassembled WGS sequence"/>
</dbReference>
<dbReference type="EMBL" id="BTCL01000007">
    <property type="protein sequence ID" value="GMK45485.1"/>
    <property type="molecule type" value="Genomic_DNA"/>
</dbReference>
<dbReference type="InterPro" id="IPR036237">
    <property type="entry name" value="Xyl_isomerase-like_sf"/>
</dbReference>
<evidence type="ECO:0000313" key="2">
    <source>
        <dbReference type="EMBL" id="GMK45485.1"/>
    </source>
</evidence>
<proteinExistence type="predicted"/>
<accession>A0ABQ6NK83</accession>
<dbReference type="GO" id="GO:0016853">
    <property type="term" value="F:isomerase activity"/>
    <property type="evidence" value="ECO:0007669"/>
    <property type="project" value="UniProtKB-KW"/>
</dbReference>
<dbReference type="SUPFAM" id="SSF51658">
    <property type="entry name" value="Xylose isomerase-like"/>
    <property type="match status" value="1"/>
</dbReference>
<sequence length="274" mass="30838">MITLTGFADEISSELDIQLDILESEQIHHLELRSVWGKNVLQLTDDEAVKVKGILEDRGFQVSSIGSPLGKIKITDNFDRHLEEARKAIWLASFFQVSFIRIFSFYIPDGEHDRYRSEVLSRMQSLVQLAERAGIVLLHENESHIYADNGERCRDLLQAISSPYLRAAFDPANFVQCKVSPVTEAYPLLDEYISYIHIKDAVMETGSVVPSGEGDGQLRQLLQALKQKGYGGYLSLEPHLQAAGRLEGLSKPELFIVASRAIKLLLAEQNIPWL</sequence>
<dbReference type="Pfam" id="PF01261">
    <property type="entry name" value="AP_endonuc_2"/>
    <property type="match status" value="1"/>
</dbReference>